<reference evidence="8" key="1">
    <citation type="submission" date="2020-11" db="EMBL/GenBank/DDBJ databases">
        <authorList>
            <person name="Tran Van P."/>
        </authorList>
    </citation>
    <scope>NUCLEOTIDE SEQUENCE</scope>
</reference>
<dbReference type="GO" id="GO:0016887">
    <property type="term" value="F:ATP hydrolysis activity"/>
    <property type="evidence" value="ECO:0007669"/>
    <property type="project" value="InterPro"/>
</dbReference>
<evidence type="ECO:0000256" key="5">
    <source>
        <dbReference type="ARBA" id="ARBA00022840"/>
    </source>
</evidence>
<comment type="cofactor">
    <cofactor evidence="1">
        <name>Zn(2+)</name>
        <dbReference type="ChEBI" id="CHEBI:29105"/>
    </cofactor>
</comment>
<keyword evidence="3" id="KW-0547">Nucleotide-binding</keyword>
<dbReference type="InterPro" id="IPR027417">
    <property type="entry name" value="P-loop_NTPase"/>
</dbReference>
<dbReference type="GO" id="GO:0034982">
    <property type="term" value="P:mitochondrial protein processing"/>
    <property type="evidence" value="ECO:0007669"/>
    <property type="project" value="TreeGrafter"/>
</dbReference>
<keyword evidence="6" id="KW-0645">Protease</keyword>
<keyword evidence="4" id="KW-0862">Zinc</keyword>
<dbReference type="GO" id="GO:0046872">
    <property type="term" value="F:metal ion binding"/>
    <property type="evidence" value="ECO:0007669"/>
    <property type="project" value="UniProtKB-KW"/>
</dbReference>
<evidence type="ECO:0000256" key="1">
    <source>
        <dbReference type="ARBA" id="ARBA00001947"/>
    </source>
</evidence>
<keyword evidence="2" id="KW-0479">Metal-binding</keyword>
<evidence type="ECO:0000259" key="7">
    <source>
        <dbReference type="Pfam" id="PF00004"/>
    </source>
</evidence>
<accession>A0A7R9DWF6</accession>
<protein>
    <recommendedName>
        <fullName evidence="7">ATPase AAA-type core domain-containing protein</fullName>
    </recommendedName>
</protein>
<dbReference type="Pfam" id="PF00004">
    <property type="entry name" value="AAA"/>
    <property type="match status" value="1"/>
</dbReference>
<gene>
    <name evidence="8" type="ORF">TPSB3V08_LOCUS14463</name>
</gene>
<dbReference type="InterPro" id="IPR050928">
    <property type="entry name" value="ATP-dep_Zn_Metalloprotease"/>
</dbReference>
<dbReference type="SUPFAM" id="SSF52540">
    <property type="entry name" value="P-loop containing nucleoside triphosphate hydrolases"/>
    <property type="match status" value="1"/>
</dbReference>
<evidence type="ECO:0000256" key="3">
    <source>
        <dbReference type="ARBA" id="ARBA00022741"/>
    </source>
</evidence>
<evidence type="ECO:0000313" key="8">
    <source>
        <dbReference type="EMBL" id="CAD7421048.1"/>
    </source>
</evidence>
<dbReference type="AlphaFoldDB" id="A0A7R9DWF6"/>
<evidence type="ECO:0000256" key="4">
    <source>
        <dbReference type="ARBA" id="ARBA00022833"/>
    </source>
</evidence>
<dbReference type="GO" id="GO:0008237">
    <property type="term" value="F:metallopeptidase activity"/>
    <property type="evidence" value="ECO:0007669"/>
    <property type="project" value="UniProtKB-KW"/>
</dbReference>
<evidence type="ECO:0000256" key="2">
    <source>
        <dbReference type="ARBA" id="ARBA00022723"/>
    </source>
</evidence>
<proteinExistence type="predicted"/>
<dbReference type="GO" id="GO:0005745">
    <property type="term" value="C:m-AAA complex"/>
    <property type="evidence" value="ECO:0007669"/>
    <property type="project" value="TreeGrafter"/>
</dbReference>
<dbReference type="PANTHER" id="PTHR43655">
    <property type="entry name" value="ATP-DEPENDENT PROTEASE"/>
    <property type="match status" value="1"/>
</dbReference>
<dbReference type="InterPro" id="IPR003959">
    <property type="entry name" value="ATPase_AAA_core"/>
</dbReference>
<organism evidence="8">
    <name type="scientific">Timema poppense</name>
    <name type="common">Walking stick</name>
    <dbReference type="NCBI Taxonomy" id="170557"/>
    <lineage>
        <taxon>Eukaryota</taxon>
        <taxon>Metazoa</taxon>
        <taxon>Ecdysozoa</taxon>
        <taxon>Arthropoda</taxon>
        <taxon>Hexapoda</taxon>
        <taxon>Insecta</taxon>
        <taxon>Pterygota</taxon>
        <taxon>Neoptera</taxon>
        <taxon>Polyneoptera</taxon>
        <taxon>Phasmatodea</taxon>
        <taxon>Timematodea</taxon>
        <taxon>Timematoidea</taxon>
        <taxon>Timematidae</taxon>
        <taxon>Timema</taxon>
    </lineage>
</organism>
<dbReference type="Gene3D" id="3.40.50.300">
    <property type="entry name" value="P-loop containing nucleotide triphosphate hydrolases"/>
    <property type="match status" value="1"/>
</dbReference>
<name>A0A7R9DWF6_TIMPO</name>
<dbReference type="EMBL" id="OD042195">
    <property type="protein sequence ID" value="CAD7421048.1"/>
    <property type="molecule type" value="Genomic_DNA"/>
</dbReference>
<keyword evidence="6" id="KW-0378">Hydrolase</keyword>
<keyword evidence="5" id="KW-0067">ATP-binding</keyword>
<dbReference type="GO" id="GO:0005524">
    <property type="term" value="F:ATP binding"/>
    <property type="evidence" value="ECO:0007669"/>
    <property type="project" value="UniProtKB-KW"/>
</dbReference>
<sequence>MSTFQLFQTQMGRAKFTLVDSLTGPGKGVHFSDVAGLMEAKQEVKEFVDYLKRPEYYRRLGAKVPQGALLLGPPGCGKTLLAKAVATESNVPFLSMNGSEFIEMIGGLGAARVRDLFKEAKKRAPFPRSSFARSPWLREDALGESCGYRVKRPVSFYERLGIHRDDRWSWSSQGQVRLLDLQTDRQTDMTILDFVL</sequence>
<keyword evidence="6" id="KW-0482">Metalloprotease</keyword>
<feature type="domain" description="ATPase AAA-type core" evidence="7">
    <location>
        <begin position="69"/>
        <end position="125"/>
    </location>
</feature>
<evidence type="ECO:0000256" key="6">
    <source>
        <dbReference type="ARBA" id="ARBA00023049"/>
    </source>
</evidence>
<dbReference type="PANTHER" id="PTHR43655:SF8">
    <property type="entry name" value="PARAPLEGIN"/>
    <property type="match status" value="1"/>
</dbReference>